<dbReference type="OrthoDB" id="1095333at2"/>
<dbReference type="InterPro" id="IPR057739">
    <property type="entry name" value="Glyco_hydro_29_N"/>
</dbReference>
<comment type="similarity">
    <text evidence="1">Belongs to the glycosyl hydrolase 29 family.</text>
</comment>
<dbReference type="PROSITE" id="PS50022">
    <property type="entry name" value="FA58C_3"/>
    <property type="match status" value="1"/>
</dbReference>
<evidence type="ECO:0000256" key="4">
    <source>
        <dbReference type="ARBA" id="ARBA00022801"/>
    </source>
</evidence>
<dbReference type="Gene3D" id="3.20.20.80">
    <property type="entry name" value="Glycosidases"/>
    <property type="match status" value="1"/>
</dbReference>
<keyword evidence="4" id="KW-0378">Hydrolase</keyword>
<feature type="domain" description="F5/8 type C" evidence="6">
    <location>
        <begin position="609"/>
        <end position="754"/>
    </location>
</feature>
<dbReference type="GO" id="GO:0004560">
    <property type="term" value="F:alpha-L-fucosidase activity"/>
    <property type="evidence" value="ECO:0007669"/>
    <property type="project" value="InterPro"/>
</dbReference>
<keyword evidence="8" id="KW-1185">Reference proteome</keyword>
<dbReference type="AlphaFoldDB" id="A0A1N7AMI7"/>
<sequence>MTKPIVKSLKLITSLIVILLLVASCNKKSKSILRLKTNSTLEIDEDDSRDSVLLKATHVVPTENQMTALEDEFIAFVHFGPNTFTELEWGNGMEDPAVFKLENLDTDQWCRSMKEAGMKKVIITAKHHDGFVLWQSRYTKHGIMSSPFKNGEGDVLKELSLSCKKYGIKLGVYLSPADLYQIENEKGLYGNLSEYSMRTIPRPVEGRPFKNKTTFEFKVDDYNEYFLNQLFELLTEYGPIDEVWFDGAHPKRKGGQQYKYRDWKKLITALAPNAVIFGKEGIRWCGNEGGATRDTEWNVVPYKEDPRTLNLYADITAEDVGSIDKLMKGNFLHYQPAEINTSIREGWFYRNDTEQKVRNADDVFDIYERSVGGNSIFLLNIPPNREGKFSEQEVAVLKETGKRINETYGANLVIGASESELLDDDKDTYVVLTDSKLELEFELPKETKVNRFVVQEDIKRHGERIAKHALDAYVDGKWQEMITSTNIGYKRILRFPEITTSKLRLRILEYRDTPVIQHVSAHYYKSRPPVLKIERAKDGKVSIVPGKTDFSWNLHGENAFKNLNNGIKIVYTTNGKEPNKDSEEYVKPFQFTDGVVKAAAILNGELGSVSDYKFGILKNTWKVLDVDSELNEHKRSLLIDENNDTFWQTQTHKKEGHFVSIDFGELHAINAFKYTPPTSISNGMIQKGTIYSSKDGLKWEKIENFEFGNLINDPTPRMHEFKSTVTTRYVKLVSKEIAGSNTTAAIAELDFYKN</sequence>
<name>A0A1N7AMI7_9FLAO</name>
<dbReference type="EC" id="3.2.1.51" evidence="2"/>
<proteinExistence type="inferred from homology"/>
<dbReference type="InterPro" id="IPR000933">
    <property type="entry name" value="Glyco_hydro_29"/>
</dbReference>
<keyword evidence="5" id="KW-0326">Glycosidase</keyword>
<dbReference type="STRING" id="228959.SAMN05421797_1132"/>
<dbReference type="SMART" id="SM00812">
    <property type="entry name" value="Alpha_L_fucos"/>
    <property type="match status" value="1"/>
</dbReference>
<dbReference type="PANTHER" id="PTHR10030">
    <property type="entry name" value="ALPHA-L-FUCOSIDASE"/>
    <property type="match status" value="1"/>
</dbReference>
<dbReference type="Pfam" id="PF00754">
    <property type="entry name" value="F5_F8_type_C"/>
    <property type="match status" value="1"/>
</dbReference>
<dbReference type="Proteomes" id="UP000186953">
    <property type="component" value="Unassembled WGS sequence"/>
</dbReference>
<dbReference type="GO" id="GO:0006004">
    <property type="term" value="P:fucose metabolic process"/>
    <property type="evidence" value="ECO:0007669"/>
    <property type="project" value="TreeGrafter"/>
</dbReference>
<dbReference type="PANTHER" id="PTHR10030:SF37">
    <property type="entry name" value="ALPHA-L-FUCOSIDASE-RELATED"/>
    <property type="match status" value="1"/>
</dbReference>
<dbReference type="Gene3D" id="2.60.120.260">
    <property type="entry name" value="Galactose-binding domain-like"/>
    <property type="match status" value="2"/>
</dbReference>
<dbReference type="InterPro" id="IPR017853">
    <property type="entry name" value="GH"/>
</dbReference>
<accession>A0A1N7AMI7</accession>
<evidence type="ECO:0000256" key="5">
    <source>
        <dbReference type="ARBA" id="ARBA00023295"/>
    </source>
</evidence>
<keyword evidence="3" id="KW-0732">Signal</keyword>
<dbReference type="PROSITE" id="PS51257">
    <property type="entry name" value="PROKAR_LIPOPROTEIN"/>
    <property type="match status" value="1"/>
</dbReference>
<evidence type="ECO:0000259" key="6">
    <source>
        <dbReference type="PROSITE" id="PS50022"/>
    </source>
</evidence>
<evidence type="ECO:0000313" key="7">
    <source>
        <dbReference type="EMBL" id="SIR40255.1"/>
    </source>
</evidence>
<dbReference type="SUPFAM" id="SSF49785">
    <property type="entry name" value="Galactose-binding domain-like"/>
    <property type="match status" value="2"/>
</dbReference>
<dbReference type="InterPro" id="IPR008979">
    <property type="entry name" value="Galactose-bd-like_sf"/>
</dbReference>
<evidence type="ECO:0000256" key="2">
    <source>
        <dbReference type="ARBA" id="ARBA00012662"/>
    </source>
</evidence>
<evidence type="ECO:0000256" key="3">
    <source>
        <dbReference type="ARBA" id="ARBA00022729"/>
    </source>
</evidence>
<dbReference type="GO" id="GO:0005764">
    <property type="term" value="C:lysosome"/>
    <property type="evidence" value="ECO:0007669"/>
    <property type="project" value="TreeGrafter"/>
</dbReference>
<dbReference type="RefSeq" id="WP_076551360.1">
    <property type="nucleotide sequence ID" value="NZ_FTMA01000013.1"/>
</dbReference>
<dbReference type="Pfam" id="PF01120">
    <property type="entry name" value="Alpha_L_fucos"/>
    <property type="match status" value="1"/>
</dbReference>
<dbReference type="GO" id="GO:0016139">
    <property type="term" value="P:glycoside catabolic process"/>
    <property type="evidence" value="ECO:0007669"/>
    <property type="project" value="TreeGrafter"/>
</dbReference>
<evidence type="ECO:0000313" key="8">
    <source>
        <dbReference type="Proteomes" id="UP000186953"/>
    </source>
</evidence>
<evidence type="ECO:0000256" key="1">
    <source>
        <dbReference type="ARBA" id="ARBA00007951"/>
    </source>
</evidence>
<dbReference type="Pfam" id="PF13290">
    <property type="entry name" value="CHB_HEX_C_1"/>
    <property type="match status" value="1"/>
</dbReference>
<organism evidence="7 8">
    <name type="scientific">Maribacter ulvicola</name>
    <dbReference type="NCBI Taxonomy" id="228959"/>
    <lineage>
        <taxon>Bacteria</taxon>
        <taxon>Pseudomonadati</taxon>
        <taxon>Bacteroidota</taxon>
        <taxon>Flavobacteriia</taxon>
        <taxon>Flavobacteriales</taxon>
        <taxon>Flavobacteriaceae</taxon>
        <taxon>Maribacter</taxon>
    </lineage>
</organism>
<dbReference type="SUPFAM" id="SSF51445">
    <property type="entry name" value="(Trans)glycosidases"/>
    <property type="match status" value="1"/>
</dbReference>
<protein>
    <recommendedName>
        <fullName evidence="2">alpha-L-fucosidase</fullName>
        <ecNumber evidence="2">3.2.1.51</ecNumber>
    </recommendedName>
</protein>
<dbReference type="InterPro" id="IPR000421">
    <property type="entry name" value="FA58C"/>
</dbReference>
<dbReference type="EMBL" id="FTMA01000013">
    <property type="protein sequence ID" value="SIR40255.1"/>
    <property type="molecule type" value="Genomic_DNA"/>
</dbReference>
<gene>
    <name evidence="7" type="ORF">SAMN05421797_1132</name>
</gene>
<dbReference type="InterPro" id="IPR059177">
    <property type="entry name" value="GH29D-like_dom"/>
</dbReference>
<reference evidence="8" key="1">
    <citation type="submission" date="2017-01" db="EMBL/GenBank/DDBJ databases">
        <authorList>
            <person name="Varghese N."/>
            <person name="Submissions S."/>
        </authorList>
    </citation>
    <scope>NUCLEOTIDE SEQUENCE [LARGE SCALE GENOMIC DNA]</scope>
    <source>
        <strain evidence="8">DSM 15366</strain>
    </source>
</reference>